<name>A0A1G7S723_9HYPH</name>
<dbReference type="OrthoDB" id="8455293at2"/>
<reference evidence="1 2" key="1">
    <citation type="submission" date="2016-10" db="EMBL/GenBank/DDBJ databases">
        <authorList>
            <person name="de Groot N.N."/>
        </authorList>
    </citation>
    <scope>NUCLEOTIDE SEQUENCE [LARGE SCALE GENOMIC DNA]</scope>
    <source>
        <strain evidence="1 2">CGMCC 1.10267</strain>
    </source>
</reference>
<evidence type="ECO:0000313" key="1">
    <source>
        <dbReference type="EMBL" id="SDG18744.1"/>
    </source>
</evidence>
<gene>
    <name evidence="1" type="ORF">SAMN04487974_101339</name>
</gene>
<accession>A0A1G7S723</accession>
<organism evidence="1 2">
    <name type="scientific">Pelagibacterium luteolum</name>
    <dbReference type="NCBI Taxonomy" id="440168"/>
    <lineage>
        <taxon>Bacteria</taxon>
        <taxon>Pseudomonadati</taxon>
        <taxon>Pseudomonadota</taxon>
        <taxon>Alphaproteobacteria</taxon>
        <taxon>Hyphomicrobiales</taxon>
        <taxon>Devosiaceae</taxon>
        <taxon>Pelagibacterium</taxon>
    </lineage>
</organism>
<proteinExistence type="predicted"/>
<keyword evidence="2" id="KW-1185">Reference proteome</keyword>
<dbReference type="STRING" id="440168.SAMN04487974_101339"/>
<dbReference type="AlphaFoldDB" id="A0A1G7S723"/>
<evidence type="ECO:0000313" key="2">
    <source>
        <dbReference type="Proteomes" id="UP000199495"/>
    </source>
</evidence>
<sequence length="67" mass="7477">MLRKPLYTVNDFLSEFSVSRWTFYRLVNSGELKAKKMGSRTVVTAADAQAWLDSLPGRDPQAEANAA</sequence>
<dbReference type="Proteomes" id="UP000199495">
    <property type="component" value="Unassembled WGS sequence"/>
</dbReference>
<protein>
    <submittedName>
        <fullName evidence="1">DNA binding domain-containing protein, excisionase family</fullName>
    </submittedName>
</protein>
<dbReference type="RefSeq" id="WP_090590350.1">
    <property type="nucleotide sequence ID" value="NZ_FNCS01000001.1"/>
</dbReference>
<dbReference type="EMBL" id="FNCS01000001">
    <property type="protein sequence ID" value="SDG18744.1"/>
    <property type="molecule type" value="Genomic_DNA"/>
</dbReference>